<dbReference type="Gene3D" id="3.90.550.10">
    <property type="entry name" value="Spore Coat Polysaccharide Biosynthesis Protein SpsA, Chain A"/>
    <property type="match status" value="1"/>
</dbReference>
<evidence type="ECO:0000256" key="1">
    <source>
        <dbReference type="ARBA" id="ARBA00004370"/>
    </source>
</evidence>
<dbReference type="HAMAP" id="MF_00057">
    <property type="entry name" value="KdsB"/>
    <property type="match status" value="1"/>
</dbReference>
<evidence type="ECO:0000256" key="2">
    <source>
        <dbReference type="ARBA" id="ARBA00022679"/>
    </source>
</evidence>
<dbReference type="Proteomes" id="UP000236340">
    <property type="component" value="Unassembled WGS sequence"/>
</dbReference>
<keyword evidence="2 5" id="KW-0808">Transferase</keyword>
<comment type="function">
    <text evidence="5">Activates KDO (a required 8-carbon sugar) for incorporation into bacterial lipopolysaccharide in Gram-negative bacteria.</text>
</comment>
<dbReference type="OrthoDB" id="9815559at2"/>
<dbReference type="InterPro" id="IPR029044">
    <property type="entry name" value="Nucleotide-diphossugar_trans"/>
</dbReference>
<evidence type="ECO:0000313" key="6">
    <source>
        <dbReference type="EMBL" id="PNU19756.1"/>
    </source>
</evidence>
<dbReference type="InterPro" id="IPR004528">
    <property type="entry name" value="KdsB"/>
</dbReference>
<dbReference type="PANTHER" id="PTHR42866:SF2">
    <property type="entry name" value="3-DEOXY-MANNO-OCTULOSONATE CYTIDYLYLTRANSFERASE, MITOCHONDRIAL"/>
    <property type="match status" value="1"/>
</dbReference>
<name>A0A2K2H8W8_9BACT</name>
<dbReference type="GO" id="GO:0016020">
    <property type="term" value="C:membrane"/>
    <property type="evidence" value="ECO:0007669"/>
    <property type="project" value="UniProtKB-SubCell"/>
</dbReference>
<protein>
    <recommendedName>
        <fullName evidence="5">3-deoxy-manno-octulosonate cytidylyltransferase</fullName>
        <ecNumber evidence="5">2.7.7.38</ecNumber>
    </recommendedName>
    <alternativeName>
        <fullName evidence="5">CMP-2-keto-3-deoxyoctulosonic acid synthase</fullName>
        <shortName evidence="5">CKS</shortName>
        <shortName evidence="5">CMP-KDO synthase</shortName>
    </alternativeName>
</protein>
<keyword evidence="3 5" id="KW-0548">Nucleotidyltransferase</keyword>
<comment type="pathway">
    <text evidence="5">Nucleotide-sugar biosynthesis; CMP-3-deoxy-D-manno-octulosonate biosynthesis; CMP-3-deoxy-D-manno-octulosonate from 3-deoxy-D-manno-octulosonate and CTP: step 1/1.</text>
</comment>
<evidence type="ECO:0000256" key="4">
    <source>
        <dbReference type="ARBA" id="ARBA00022985"/>
    </source>
</evidence>
<dbReference type="FunFam" id="3.90.550.10:FF:000011">
    <property type="entry name" value="3-deoxy-manno-octulosonate cytidylyltransferase"/>
    <property type="match status" value="1"/>
</dbReference>
<comment type="subcellular location">
    <subcellularLocation>
        <location evidence="5">Cytoplasm</location>
    </subcellularLocation>
    <subcellularLocation>
        <location evidence="1">Membrane</location>
    </subcellularLocation>
</comment>
<dbReference type="NCBIfam" id="NF003950">
    <property type="entry name" value="PRK05450.1-3"/>
    <property type="match status" value="1"/>
</dbReference>
<comment type="caution">
    <text evidence="6">The sequence shown here is derived from an EMBL/GenBank/DDBJ whole genome shotgun (WGS) entry which is preliminary data.</text>
</comment>
<dbReference type="InterPro" id="IPR003329">
    <property type="entry name" value="Cytidylyl_trans"/>
</dbReference>
<dbReference type="GO" id="GO:0009103">
    <property type="term" value="P:lipopolysaccharide biosynthetic process"/>
    <property type="evidence" value="ECO:0007669"/>
    <property type="project" value="UniProtKB-UniRule"/>
</dbReference>
<reference evidence="6 7" key="1">
    <citation type="journal article" date="2018" name="Genome Announc.">
        <title>Genome Sequence of Geothermobacter sp. HR-1 Iron Reducer from the Loihi Seamount.</title>
        <authorList>
            <person name="Smith H."/>
            <person name="Abuyen K."/>
            <person name="Tremblay J."/>
            <person name="Savalia P."/>
            <person name="Perez-Rodriguez I."/>
            <person name="Emerson D."/>
            <person name="Tully B."/>
            <person name="Amend J."/>
        </authorList>
    </citation>
    <scope>NUCLEOTIDE SEQUENCE [LARGE SCALE GENOMIC DNA]</scope>
    <source>
        <strain evidence="6 7">HR-1</strain>
    </source>
</reference>
<accession>A0A2K2H8W8</accession>
<dbReference type="EMBL" id="PPFX01000023">
    <property type="protein sequence ID" value="PNU19756.1"/>
    <property type="molecule type" value="Genomic_DNA"/>
</dbReference>
<proteinExistence type="inferred from homology"/>
<organism evidence="6 7">
    <name type="scientific">Geothermobacter hydrogeniphilus</name>
    <dbReference type="NCBI Taxonomy" id="1969733"/>
    <lineage>
        <taxon>Bacteria</taxon>
        <taxon>Pseudomonadati</taxon>
        <taxon>Thermodesulfobacteriota</taxon>
        <taxon>Desulfuromonadia</taxon>
        <taxon>Desulfuromonadales</taxon>
        <taxon>Geothermobacteraceae</taxon>
        <taxon>Geothermobacter</taxon>
    </lineage>
</organism>
<dbReference type="GO" id="GO:0008690">
    <property type="term" value="F:3-deoxy-manno-octulosonate cytidylyltransferase activity"/>
    <property type="evidence" value="ECO:0007669"/>
    <property type="project" value="UniProtKB-UniRule"/>
</dbReference>
<evidence type="ECO:0000256" key="5">
    <source>
        <dbReference type="HAMAP-Rule" id="MF_00057"/>
    </source>
</evidence>
<dbReference type="Pfam" id="PF02348">
    <property type="entry name" value="CTP_transf_3"/>
    <property type="match status" value="1"/>
</dbReference>
<dbReference type="AlphaFoldDB" id="A0A2K2H8W8"/>
<dbReference type="GO" id="GO:0033468">
    <property type="term" value="P:CMP-keto-3-deoxy-D-manno-octulosonic acid biosynthetic process"/>
    <property type="evidence" value="ECO:0007669"/>
    <property type="project" value="UniProtKB-UniRule"/>
</dbReference>
<dbReference type="EC" id="2.7.7.38" evidence="5"/>
<dbReference type="CDD" id="cd02517">
    <property type="entry name" value="CMP-KDO-Synthetase"/>
    <property type="match status" value="1"/>
</dbReference>
<keyword evidence="5" id="KW-0963">Cytoplasm</keyword>
<dbReference type="NCBIfam" id="TIGR00466">
    <property type="entry name" value="kdsB"/>
    <property type="match status" value="1"/>
</dbReference>
<sequence length="249" mass="27793">MDVTIVIPARYASSRFPGKPLATLQGRPMIQWVYERSCSARLASRVLVATDDERIADAVRAFGGEAVLTCADHPTGTDRLAEVASGLESELIVNVQGDEPLIEAAVIDRAIAPLIEMPDLQMGTLCAPLQGPDEFLDPNVVKVVCDQRQMALYFSRAPIPYPRDHFRQLEEKWDRCPAFRHIGLYVYRREFLLRYPTLPQTPLEKLESLEQLRALEHGVGIKVVPTEHAAIGVDTPEDLARVERILAGR</sequence>
<keyword evidence="4 5" id="KW-0448">Lipopolysaccharide biosynthesis</keyword>
<comment type="catalytic activity">
    <reaction evidence="5">
        <text>3-deoxy-alpha-D-manno-oct-2-ulosonate + CTP = CMP-3-deoxy-beta-D-manno-octulosonate + diphosphate</text>
        <dbReference type="Rhea" id="RHEA:23448"/>
        <dbReference type="ChEBI" id="CHEBI:33019"/>
        <dbReference type="ChEBI" id="CHEBI:37563"/>
        <dbReference type="ChEBI" id="CHEBI:85986"/>
        <dbReference type="ChEBI" id="CHEBI:85987"/>
        <dbReference type="EC" id="2.7.7.38"/>
    </reaction>
</comment>
<dbReference type="NCBIfam" id="NF009905">
    <property type="entry name" value="PRK13368.1"/>
    <property type="match status" value="1"/>
</dbReference>
<dbReference type="UniPathway" id="UPA00358">
    <property type="reaction ID" value="UER00476"/>
</dbReference>
<evidence type="ECO:0000256" key="3">
    <source>
        <dbReference type="ARBA" id="ARBA00022695"/>
    </source>
</evidence>
<gene>
    <name evidence="5 6" type="primary">kdsB</name>
    <name evidence="6" type="ORF">C2E25_10600</name>
</gene>
<dbReference type="NCBIfam" id="NF003952">
    <property type="entry name" value="PRK05450.1-5"/>
    <property type="match status" value="1"/>
</dbReference>
<dbReference type="RefSeq" id="WP_103115719.1">
    <property type="nucleotide sequence ID" value="NZ_PPFX01000023.1"/>
</dbReference>
<dbReference type="PANTHER" id="PTHR42866">
    <property type="entry name" value="3-DEOXY-MANNO-OCTULOSONATE CYTIDYLYLTRANSFERASE"/>
    <property type="match status" value="1"/>
</dbReference>
<comment type="similarity">
    <text evidence="5">Belongs to the KdsB family.</text>
</comment>
<dbReference type="SUPFAM" id="SSF53448">
    <property type="entry name" value="Nucleotide-diphospho-sugar transferases"/>
    <property type="match status" value="1"/>
</dbReference>
<evidence type="ECO:0000313" key="7">
    <source>
        <dbReference type="Proteomes" id="UP000236340"/>
    </source>
</evidence>
<dbReference type="GO" id="GO:0005829">
    <property type="term" value="C:cytosol"/>
    <property type="evidence" value="ECO:0007669"/>
    <property type="project" value="TreeGrafter"/>
</dbReference>